<dbReference type="EMBL" id="CP056041">
    <property type="protein sequence ID" value="QKZ17590.1"/>
    <property type="molecule type" value="Genomic_DNA"/>
</dbReference>
<keyword evidence="3" id="KW-0804">Transcription</keyword>
<evidence type="ECO:0000256" key="2">
    <source>
        <dbReference type="ARBA" id="ARBA00023125"/>
    </source>
</evidence>
<proteinExistence type="predicted"/>
<gene>
    <name evidence="5" type="ORF">HUT05_09670</name>
</gene>
<protein>
    <submittedName>
        <fullName evidence="5">FCD domain-containing protein</fullName>
    </submittedName>
</protein>
<dbReference type="InterPro" id="IPR008920">
    <property type="entry name" value="TF_FadR/GntR_C"/>
</dbReference>
<evidence type="ECO:0000313" key="5">
    <source>
        <dbReference type="EMBL" id="QKZ17590.1"/>
    </source>
</evidence>
<dbReference type="SUPFAM" id="SSF48008">
    <property type="entry name" value="GntR ligand-binding domain-like"/>
    <property type="match status" value="1"/>
</dbReference>
<sequence>MYRVIPMSEHDLDEVYTMRLLLEVPGTLQAGAAAGPDEIAQLTSIADDIERTAEDGDIVGFLDADRRFHLTLLQLCGNTRLVDTVASLRDQTRLYGLERLAKQGSLMGSAREHHDMLAAIAAKDFEGLESLIRSHLQHVRSDWADPADGIHANKGT</sequence>
<dbReference type="PANTHER" id="PTHR43537">
    <property type="entry name" value="TRANSCRIPTIONAL REGULATOR, GNTR FAMILY"/>
    <property type="match status" value="1"/>
</dbReference>
<keyword evidence="2" id="KW-0238">DNA-binding</keyword>
<evidence type="ECO:0000313" key="6">
    <source>
        <dbReference type="Proteomes" id="UP000509418"/>
    </source>
</evidence>
<keyword evidence="6" id="KW-1185">Reference proteome</keyword>
<organism evidence="5 6">
    <name type="scientific">Streptomyces chartreusis</name>
    <dbReference type="NCBI Taxonomy" id="1969"/>
    <lineage>
        <taxon>Bacteria</taxon>
        <taxon>Bacillati</taxon>
        <taxon>Actinomycetota</taxon>
        <taxon>Actinomycetes</taxon>
        <taxon>Kitasatosporales</taxon>
        <taxon>Streptomycetaceae</taxon>
        <taxon>Streptomyces</taxon>
    </lineage>
</organism>
<feature type="domain" description="GntR C-terminal" evidence="4">
    <location>
        <begin position="14"/>
        <end position="138"/>
    </location>
</feature>
<dbReference type="GO" id="GO:0003677">
    <property type="term" value="F:DNA binding"/>
    <property type="evidence" value="ECO:0007669"/>
    <property type="project" value="UniProtKB-KW"/>
</dbReference>
<dbReference type="Gene3D" id="1.20.120.530">
    <property type="entry name" value="GntR ligand-binding domain-like"/>
    <property type="match status" value="1"/>
</dbReference>
<name>A0A7H8T6R0_STRCX</name>
<evidence type="ECO:0000256" key="3">
    <source>
        <dbReference type="ARBA" id="ARBA00023163"/>
    </source>
</evidence>
<reference evidence="5 6" key="1">
    <citation type="submission" date="2020-06" db="EMBL/GenBank/DDBJ databases">
        <title>Genome mining for natural products.</title>
        <authorList>
            <person name="Zhang B."/>
            <person name="Shi J."/>
            <person name="Ge H."/>
        </authorList>
    </citation>
    <scope>NUCLEOTIDE SEQUENCE [LARGE SCALE GENOMIC DNA]</scope>
    <source>
        <strain evidence="5 6">NA02069</strain>
    </source>
</reference>
<accession>A0A7H8T6R0</accession>
<evidence type="ECO:0000259" key="4">
    <source>
        <dbReference type="SMART" id="SM00895"/>
    </source>
</evidence>
<dbReference type="AlphaFoldDB" id="A0A7H8T6R0"/>
<dbReference type="PANTHER" id="PTHR43537:SF45">
    <property type="entry name" value="GNTR FAMILY REGULATORY PROTEIN"/>
    <property type="match status" value="1"/>
</dbReference>
<dbReference type="InterPro" id="IPR011711">
    <property type="entry name" value="GntR_C"/>
</dbReference>
<keyword evidence="1" id="KW-0805">Transcription regulation</keyword>
<dbReference type="Proteomes" id="UP000509418">
    <property type="component" value="Chromosome"/>
</dbReference>
<dbReference type="Pfam" id="PF07729">
    <property type="entry name" value="FCD"/>
    <property type="match status" value="1"/>
</dbReference>
<dbReference type="SMART" id="SM00895">
    <property type="entry name" value="FCD"/>
    <property type="match status" value="1"/>
</dbReference>
<evidence type="ECO:0000256" key="1">
    <source>
        <dbReference type="ARBA" id="ARBA00023015"/>
    </source>
</evidence>